<dbReference type="Pfam" id="PF00440">
    <property type="entry name" value="TetR_N"/>
    <property type="match status" value="1"/>
</dbReference>
<accession>A0A4Q9GT46</accession>
<gene>
    <name evidence="4" type="ORF">EYE40_07890</name>
</gene>
<name>A0A4Q9GT46_9MICO</name>
<organism evidence="4 5">
    <name type="scientific">Glaciihabitans arcticus</name>
    <dbReference type="NCBI Taxonomy" id="2668039"/>
    <lineage>
        <taxon>Bacteria</taxon>
        <taxon>Bacillati</taxon>
        <taxon>Actinomycetota</taxon>
        <taxon>Actinomycetes</taxon>
        <taxon>Micrococcales</taxon>
        <taxon>Microbacteriaceae</taxon>
        <taxon>Glaciihabitans</taxon>
    </lineage>
</organism>
<dbReference type="InterPro" id="IPR036271">
    <property type="entry name" value="Tet_transcr_reg_TetR-rel_C_sf"/>
</dbReference>
<dbReference type="PROSITE" id="PS50977">
    <property type="entry name" value="HTH_TETR_2"/>
    <property type="match status" value="1"/>
</dbReference>
<evidence type="ECO:0000259" key="3">
    <source>
        <dbReference type="PROSITE" id="PS50977"/>
    </source>
</evidence>
<dbReference type="EMBL" id="SISG01000001">
    <property type="protein sequence ID" value="TBN57324.1"/>
    <property type="molecule type" value="Genomic_DNA"/>
</dbReference>
<dbReference type="PRINTS" id="PR00455">
    <property type="entry name" value="HTHTETR"/>
</dbReference>
<dbReference type="InterPro" id="IPR001647">
    <property type="entry name" value="HTH_TetR"/>
</dbReference>
<dbReference type="SUPFAM" id="SSF46689">
    <property type="entry name" value="Homeodomain-like"/>
    <property type="match status" value="1"/>
</dbReference>
<dbReference type="GO" id="GO:0003700">
    <property type="term" value="F:DNA-binding transcription factor activity"/>
    <property type="evidence" value="ECO:0007669"/>
    <property type="project" value="TreeGrafter"/>
</dbReference>
<keyword evidence="5" id="KW-1185">Reference proteome</keyword>
<feature type="DNA-binding region" description="H-T-H motif" evidence="2">
    <location>
        <begin position="43"/>
        <end position="62"/>
    </location>
</feature>
<dbReference type="GO" id="GO:0000976">
    <property type="term" value="F:transcription cis-regulatory region binding"/>
    <property type="evidence" value="ECO:0007669"/>
    <property type="project" value="TreeGrafter"/>
</dbReference>
<keyword evidence="1 2" id="KW-0238">DNA-binding</keyword>
<dbReference type="InterPro" id="IPR050109">
    <property type="entry name" value="HTH-type_TetR-like_transc_reg"/>
</dbReference>
<sequence length="203" mass="22266">MSLLLQPDAPSEDSVPELRLGTRERILSASYDLFARRGIRDVAIDEIIVASDVAKATLYRHFASKDELVLAFLQRREEIWTFGAVEAGARSRAVDPEGQLLAIFDVFDEWFRRDDFEACSFIGTLLEMGADHPAGIASRAHLGTIHSIVEGLAAEAGIPTPDEFARSFGILMKGSIVQACEGDLDAAKRAQSMARLLVAQFRS</sequence>
<dbReference type="Proteomes" id="UP000294194">
    <property type="component" value="Unassembled WGS sequence"/>
</dbReference>
<evidence type="ECO:0000256" key="1">
    <source>
        <dbReference type="ARBA" id="ARBA00023125"/>
    </source>
</evidence>
<evidence type="ECO:0000256" key="2">
    <source>
        <dbReference type="PROSITE-ProRule" id="PRU00335"/>
    </source>
</evidence>
<protein>
    <submittedName>
        <fullName evidence="4">TetR/AcrR family transcriptional regulator</fullName>
    </submittedName>
</protein>
<dbReference type="PANTHER" id="PTHR30055:SF200">
    <property type="entry name" value="HTH-TYPE TRANSCRIPTIONAL REPRESSOR BDCR"/>
    <property type="match status" value="1"/>
</dbReference>
<dbReference type="RefSeq" id="WP_130981435.1">
    <property type="nucleotide sequence ID" value="NZ_SISG01000001.1"/>
</dbReference>
<dbReference type="SUPFAM" id="SSF48498">
    <property type="entry name" value="Tetracyclin repressor-like, C-terminal domain"/>
    <property type="match status" value="1"/>
</dbReference>
<dbReference type="Gene3D" id="1.10.357.10">
    <property type="entry name" value="Tetracycline Repressor, domain 2"/>
    <property type="match status" value="1"/>
</dbReference>
<proteinExistence type="predicted"/>
<dbReference type="AlphaFoldDB" id="A0A4Q9GT46"/>
<feature type="domain" description="HTH tetR-type" evidence="3">
    <location>
        <begin position="20"/>
        <end position="80"/>
    </location>
</feature>
<dbReference type="InterPro" id="IPR009057">
    <property type="entry name" value="Homeodomain-like_sf"/>
</dbReference>
<reference evidence="5" key="1">
    <citation type="submission" date="2019-02" db="EMBL/GenBank/DDBJ databases">
        <title>Glaciihabitans arcticus sp. nov., a psychrotolerant bacterium isolated from polar soil.</title>
        <authorList>
            <person name="Dahal R.H."/>
        </authorList>
    </citation>
    <scope>NUCLEOTIDE SEQUENCE [LARGE SCALE GENOMIC DNA]</scope>
    <source>
        <strain evidence="5">RP-3-7</strain>
    </source>
</reference>
<evidence type="ECO:0000313" key="4">
    <source>
        <dbReference type="EMBL" id="TBN57324.1"/>
    </source>
</evidence>
<evidence type="ECO:0000313" key="5">
    <source>
        <dbReference type="Proteomes" id="UP000294194"/>
    </source>
</evidence>
<dbReference type="PANTHER" id="PTHR30055">
    <property type="entry name" value="HTH-TYPE TRANSCRIPTIONAL REGULATOR RUTR"/>
    <property type="match status" value="1"/>
</dbReference>
<comment type="caution">
    <text evidence="4">The sequence shown here is derived from an EMBL/GenBank/DDBJ whole genome shotgun (WGS) entry which is preliminary data.</text>
</comment>